<evidence type="ECO:0000313" key="4">
    <source>
        <dbReference type="EMBL" id="CAA9288667.1"/>
    </source>
</evidence>
<dbReference type="InterPro" id="IPR028087">
    <property type="entry name" value="Tad_N"/>
</dbReference>
<evidence type="ECO:0000256" key="1">
    <source>
        <dbReference type="SAM" id="MobiDB-lite"/>
    </source>
</evidence>
<sequence length="310" mass="31815">MRGVKDERGAVAVVVALLMVPLFGFVAISLDVAGMWWEKQQLRTGADAGALAIAQACGRGACGTPSGTAQQLAESNHHGSGATGSVVELTSSTVKVRASAIRNHAFAPVLGVNSTPINAEAAAGWGSPSGGTAVLPLAFSWCEWQQQTGGAMPSGTTPRTVYLTKTSGTTDCTGPSNNIVPGGFGWLTVNSGTCGTSTSIGNIIASDPGNSVPSGCSTADFTNLQNKVVLLPLFDAYAGTGSGATYRLYGYAAFKITGYHFGGQYTWNGPCNGNDRCIRGYFDRFVDLSQAFTYSATAPALGASIVTLTS</sequence>
<dbReference type="Pfam" id="PF13400">
    <property type="entry name" value="Tad"/>
    <property type="match status" value="1"/>
</dbReference>
<dbReference type="AlphaFoldDB" id="A0A6J4JVU6"/>
<keyword evidence="2" id="KW-0812">Transmembrane</keyword>
<feature type="compositionally biased region" description="Polar residues" evidence="1">
    <location>
        <begin position="65"/>
        <end position="74"/>
    </location>
</feature>
<reference evidence="4" key="1">
    <citation type="submission" date="2020-02" db="EMBL/GenBank/DDBJ databases">
        <authorList>
            <person name="Meier V. D."/>
        </authorList>
    </citation>
    <scope>NUCLEOTIDE SEQUENCE</scope>
    <source>
        <strain evidence="4">AVDCRST_MAG61</strain>
    </source>
</reference>
<keyword evidence="2" id="KW-1133">Transmembrane helix</keyword>
<gene>
    <name evidence="4" type="ORF">AVDCRST_MAG61-147</name>
</gene>
<feature type="transmembrane region" description="Helical" evidence="2">
    <location>
        <begin position="12"/>
        <end position="37"/>
    </location>
</feature>
<evidence type="ECO:0000259" key="3">
    <source>
        <dbReference type="Pfam" id="PF13400"/>
    </source>
</evidence>
<feature type="domain" description="Putative Flp pilus-assembly TadG-like N-terminal" evidence="3">
    <location>
        <begin position="9"/>
        <end position="52"/>
    </location>
</feature>
<protein>
    <recommendedName>
        <fullName evidence="3">Putative Flp pilus-assembly TadG-like N-terminal domain-containing protein</fullName>
    </recommendedName>
</protein>
<evidence type="ECO:0000256" key="2">
    <source>
        <dbReference type="SAM" id="Phobius"/>
    </source>
</evidence>
<accession>A0A6J4JVU6</accession>
<keyword evidence="2" id="KW-0472">Membrane</keyword>
<name>A0A6J4JVU6_9ACTN</name>
<organism evidence="4">
    <name type="scientific">uncultured Friedmanniella sp</name>
    <dbReference type="NCBI Taxonomy" id="335381"/>
    <lineage>
        <taxon>Bacteria</taxon>
        <taxon>Bacillati</taxon>
        <taxon>Actinomycetota</taxon>
        <taxon>Actinomycetes</taxon>
        <taxon>Propionibacteriales</taxon>
        <taxon>Nocardioidaceae</taxon>
        <taxon>Friedmanniella</taxon>
        <taxon>environmental samples</taxon>
    </lineage>
</organism>
<dbReference type="EMBL" id="CADCTT010000001">
    <property type="protein sequence ID" value="CAA9288667.1"/>
    <property type="molecule type" value="Genomic_DNA"/>
</dbReference>
<feature type="region of interest" description="Disordered" evidence="1">
    <location>
        <begin position="65"/>
        <end position="84"/>
    </location>
</feature>
<proteinExistence type="predicted"/>